<dbReference type="PROSITE" id="PS00678">
    <property type="entry name" value="WD_REPEATS_1"/>
    <property type="match status" value="2"/>
</dbReference>
<evidence type="ECO:0000313" key="4">
    <source>
        <dbReference type="EMBL" id="CAD8288457.1"/>
    </source>
</evidence>
<feature type="repeat" description="WD" evidence="3">
    <location>
        <begin position="266"/>
        <end position="307"/>
    </location>
</feature>
<name>A0A7R9V9H0_9CHLO</name>
<dbReference type="PROSITE" id="PS50294">
    <property type="entry name" value="WD_REPEATS_REGION"/>
    <property type="match status" value="4"/>
</dbReference>
<feature type="repeat" description="WD" evidence="3">
    <location>
        <begin position="853"/>
        <end position="894"/>
    </location>
</feature>
<dbReference type="SUPFAM" id="SSF50998">
    <property type="entry name" value="Quinoprotein alcohol dehydrogenase-like"/>
    <property type="match status" value="1"/>
</dbReference>
<dbReference type="InterPro" id="IPR019775">
    <property type="entry name" value="WD40_repeat_CS"/>
</dbReference>
<keyword evidence="2" id="KW-0677">Repeat</keyword>
<dbReference type="SUPFAM" id="SSF50978">
    <property type="entry name" value="WD40 repeat-like"/>
    <property type="match status" value="2"/>
</dbReference>
<feature type="repeat" description="WD" evidence="3">
    <location>
        <begin position="939"/>
        <end position="980"/>
    </location>
</feature>
<feature type="repeat" description="WD" evidence="3">
    <location>
        <begin position="768"/>
        <end position="809"/>
    </location>
</feature>
<dbReference type="AlphaFoldDB" id="A0A7R9V9H0"/>
<gene>
    <name evidence="4" type="ORF">CEUR00632_LOCUS8496</name>
</gene>
<protein>
    <recommendedName>
        <fullName evidence="5">Anaphase-promoting complex subunit 4 WD40 domain-containing protein</fullName>
    </recommendedName>
</protein>
<evidence type="ECO:0008006" key="5">
    <source>
        <dbReference type="Google" id="ProtNLM"/>
    </source>
</evidence>
<dbReference type="SMART" id="SM00320">
    <property type="entry name" value="WD40"/>
    <property type="match status" value="18"/>
</dbReference>
<dbReference type="CDD" id="cd00200">
    <property type="entry name" value="WD40"/>
    <property type="match status" value="1"/>
</dbReference>
<proteinExistence type="predicted"/>
<feature type="repeat" description="WD" evidence="3">
    <location>
        <begin position="392"/>
        <end position="433"/>
    </location>
</feature>
<dbReference type="SUPFAM" id="SSF82171">
    <property type="entry name" value="DPP6 N-terminal domain-like"/>
    <property type="match status" value="1"/>
</dbReference>
<organism evidence="4">
    <name type="scientific">Chlamydomonas euryale</name>
    <dbReference type="NCBI Taxonomy" id="1486919"/>
    <lineage>
        <taxon>Eukaryota</taxon>
        <taxon>Viridiplantae</taxon>
        <taxon>Chlorophyta</taxon>
        <taxon>core chlorophytes</taxon>
        <taxon>Chlorophyceae</taxon>
        <taxon>CS clade</taxon>
        <taxon>Chlamydomonadales</taxon>
        <taxon>Chlamydomonadaceae</taxon>
        <taxon>Chlamydomonas</taxon>
    </lineage>
</organism>
<dbReference type="InterPro" id="IPR036322">
    <property type="entry name" value="WD40_repeat_dom_sf"/>
</dbReference>
<dbReference type="PANTHER" id="PTHR45333:SF1">
    <property type="entry name" value="CHROMOSOME UNDETERMINED SCAFFOLD_625, WHOLE GENOME SHOTGUN SEQUENCE"/>
    <property type="match status" value="1"/>
</dbReference>
<evidence type="ECO:0000256" key="1">
    <source>
        <dbReference type="ARBA" id="ARBA00022574"/>
    </source>
</evidence>
<dbReference type="InterPro" id="IPR015943">
    <property type="entry name" value="WD40/YVTN_repeat-like_dom_sf"/>
</dbReference>
<keyword evidence="1 3" id="KW-0853">WD repeat</keyword>
<feature type="repeat" description="WD" evidence="3">
    <location>
        <begin position="810"/>
        <end position="851"/>
    </location>
</feature>
<dbReference type="PANTHER" id="PTHR45333">
    <property type="entry name" value="MEMBRANE PROTEIN-RELATED"/>
    <property type="match status" value="1"/>
</dbReference>
<dbReference type="InterPro" id="IPR011047">
    <property type="entry name" value="Quinoprotein_ADH-like_sf"/>
</dbReference>
<feature type="repeat" description="WD" evidence="3">
    <location>
        <begin position="308"/>
        <end position="349"/>
    </location>
</feature>
<dbReference type="Pfam" id="PF00400">
    <property type="entry name" value="WD40"/>
    <property type="match status" value="13"/>
</dbReference>
<reference evidence="4" key="1">
    <citation type="submission" date="2021-01" db="EMBL/GenBank/DDBJ databases">
        <authorList>
            <person name="Corre E."/>
            <person name="Pelletier E."/>
            <person name="Niang G."/>
            <person name="Scheremetjew M."/>
            <person name="Finn R."/>
            <person name="Kale V."/>
            <person name="Holt S."/>
            <person name="Cochrane G."/>
            <person name="Meng A."/>
            <person name="Brown T."/>
            <person name="Cohen L."/>
        </authorList>
    </citation>
    <scope>NUCLEOTIDE SEQUENCE</scope>
    <source>
        <strain evidence="4">CCMP219</strain>
    </source>
</reference>
<dbReference type="InterPro" id="IPR001680">
    <property type="entry name" value="WD40_rpt"/>
</dbReference>
<evidence type="ECO:0000256" key="3">
    <source>
        <dbReference type="PROSITE-ProRule" id="PRU00221"/>
    </source>
</evidence>
<evidence type="ECO:0000256" key="2">
    <source>
        <dbReference type="ARBA" id="ARBA00022737"/>
    </source>
</evidence>
<accession>A0A7R9V9H0</accession>
<sequence>MVHMGMHNRVEPWNAADNFFGSPEINEAVTIHAPKKCRAGCLAMRVPDPPKYAPPTICNISKDGKIAAIGGRDVELYLWDTTTGGLLATLRGHEICWTSSYDHTFFVTVQEDSKVFLWDQQTITQKQLLGHPDEPLTCCSVSLDDEFIVVGGAKGGVYAWDSETGAEYRQYDGGHTGPVQTVMCYAMEDGSHIIISCGAADHTITVWDLETSSQRAKVHVTELDQAKNVRYFVSKDGTQVLVWCTDAVPFPNLVFVDALNDAKNSVFCHEGFVRHAVFARDSERIISCGNDGKIVIWDTITLEPQMTLAGHNGAVLCCAINEACTHVVSSGEDCTVRLWSAEDGRQLQSMQAQNLPVKMCTFDRSFNKILACDTGGHVYVWNTLAEVILNLIRRFADSISCVSMSADQKLMAAGSVTGRVMMWDVERRELMWEHPMHAGRVECLAFNTMMEVASAGADGRISLMSMETGKQMNYFLGQDEPIMALEFSPDDERIAACSADGKLMLYLASSASHRPKLVLRSNIARVMSFVWSPNSKLIAGCCSDGCSLIWNAATGSIFTVLEGDNASSCSTFDFSGKLLAIGTVMGTTNIYNLETTELLTQLCSNASAVRSVMFNEDTTHLTTVCSRQAIVWDVANAVKVRCYDFVVDATGEFSEKPSQYRSTVAHDSTVLFDPESETIVYDMSAVEDTQLKSHFLSDTHMIQASLQHKGVMVWSAACNTSSDKFHTTHDAITSCHFNHDDRLAVMGTQDGQIIVYDVVHGEMLEVIAAHHNGPCRCVKFTKDNNEVLSAGADAKVIMWDWRKRTPTRIYSGHFISVGCCDLADNGNRVASGDNHGMISVWERDTGAVVQTMPLAHAKAVLSVSMSGDGSMVASVGADGKVAIWSVDVGLELVALTSAIESTPLYCGFSPDGNKLAITETNGNVMIWNAMVGCQWYMISNAHKGKVSGCAWSKDCRRLITCGDDSLTAIWDTESGACLHKYNAQSGPLT</sequence>
<dbReference type="Gene3D" id="2.130.10.10">
    <property type="entry name" value="YVTN repeat-like/Quinoprotein amine dehydrogenase"/>
    <property type="match status" value="6"/>
</dbReference>
<dbReference type="PROSITE" id="PS50082">
    <property type="entry name" value="WD_REPEATS_2"/>
    <property type="match status" value="7"/>
</dbReference>
<dbReference type="EMBL" id="HBEC01018103">
    <property type="protein sequence ID" value="CAD8288457.1"/>
    <property type="molecule type" value="Transcribed_RNA"/>
</dbReference>